<reference evidence="2" key="1">
    <citation type="submission" date="2020-03" db="EMBL/GenBank/DDBJ databases">
        <title>Melopsittacus undulatus (budgerigar) genome, bMelUnd1, maternal haplotype with Z.</title>
        <authorList>
            <person name="Gedman G."/>
            <person name="Mountcastle J."/>
            <person name="Haase B."/>
            <person name="Formenti G."/>
            <person name="Wright T."/>
            <person name="Apodaca J."/>
            <person name="Pelan S."/>
            <person name="Chow W."/>
            <person name="Rhie A."/>
            <person name="Howe K."/>
            <person name="Fedrigo O."/>
            <person name="Jarvis E.D."/>
        </authorList>
    </citation>
    <scope>NUCLEOTIDE SEQUENCE [LARGE SCALE GENOMIC DNA]</scope>
</reference>
<dbReference type="AlphaFoldDB" id="A0A8V5H0V6"/>
<evidence type="ECO:0000313" key="3">
    <source>
        <dbReference type="Proteomes" id="UP000694405"/>
    </source>
</evidence>
<reference evidence="2" key="2">
    <citation type="submission" date="2025-08" db="UniProtKB">
        <authorList>
            <consortium name="Ensembl"/>
        </authorList>
    </citation>
    <scope>IDENTIFICATION</scope>
</reference>
<evidence type="ECO:0000313" key="2">
    <source>
        <dbReference type="Ensembl" id="ENSMUNP00000029283.1"/>
    </source>
</evidence>
<name>A0A8V5H0V6_MELUD</name>
<keyword evidence="3" id="KW-1185">Reference proteome</keyword>
<dbReference type="Ensembl" id="ENSMUNT00000035324.1">
    <property type="protein sequence ID" value="ENSMUNP00000029283.1"/>
    <property type="gene ID" value="ENSMUNG00000020507.1"/>
</dbReference>
<sequence length="78" mass="9104">MTDQEYILCTWRKRLWPAKVKQCCDIFSQLCCVFRISVSCADVEPLKEEHIVNIASNLGEEMSQYLLPCIYSECNHTQ</sequence>
<dbReference type="Pfam" id="PF20887">
    <property type="entry name" value="PWP3A-B_N"/>
    <property type="match status" value="1"/>
</dbReference>
<proteinExistence type="predicted"/>
<organism evidence="2 3">
    <name type="scientific">Melopsittacus undulatus</name>
    <name type="common">Budgerigar</name>
    <name type="synonym">Psittacus undulatus</name>
    <dbReference type="NCBI Taxonomy" id="13146"/>
    <lineage>
        <taxon>Eukaryota</taxon>
        <taxon>Metazoa</taxon>
        <taxon>Chordata</taxon>
        <taxon>Craniata</taxon>
        <taxon>Vertebrata</taxon>
        <taxon>Euteleostomi</taxon>
        <taxon>Archelosauria</taxon>
        <taxon>Archosauria</taxon>
        <taxon>Dinosauria</taxon>
        <taxon>Saurischia</taxon>
        <taxon>Theropoda</taxon>
        <taxon>Coelurosauria</taxon>
        <taxon>Aves</taxon>
        <taxon>Neognathae</taxon>
        <taxon>Neoaves</taxon>
        <taxon>Telluraves</taxon>
        <taxon>Australaves</taxon>
        <taxon>Psittaciformes</taxon>
        <taxon>Psittaculidae</taxon>
        <taxon>Melopsittacus</taxon>
    </lineage>
</organism>
<evidence type="ECO:0000259" key="1">
    <source>
        <dbReference type="Pfam" id="PF20887"/>
    </source>
</evidence>
<protein>
    <recommendedName>
        <fullName evidence="1">PWWP domain-containing protein</fullName>
    </recommendedName>
</protein>
<dbReference type="Proteomes" id="UP000694405">
    <property type="component" value="Chromosome 19"/>
</dbReference>
<feature type="domain" description="PWWP" evidence="1">
    <location>
        <begin position="6"/>
        <end position="63"/>
    </location>
</feature>
<dbReference type="InterPro" id="IPR048765">
    <property type="entry name" value="PWP3A_3B_4_N"/>
</dbReference>
<reference evidence="2" key="3">
    <citation type="submission" date="2025-09" db="UniProtKB">
        <authorList>
            <consortium name="Ensembl"/>
        </authorList>
    </citation>
    <scope>IDENTIFICATION</scope>
</reference>
<accession>A0A8V5H0V6</accession>